<evidence type="ECO:0000313" key="4">
    <source>
        <dbReference type="EMBL" id="KZT23765.1"/>
    </source>
</evidence>
<gene>
    <name evidence="4" type="ORF">NEOLEDRAFT_1135873</name>
</gene>
<keyword evidence="2" id="KW-0560">Oxidoreductase</keyword>
<dbReference type="SUPFAM" id="SSF51735">
    <property type="entry name" value="NAD(P)-binding Rossmann-fold domains"/>
    <property type="match status" value="1"/>
</dbReference>
<proteinExistence type="inferred from homology"/>
<name>A0A165RG76_9AGAM</name>
<dbReference type="InterPro" id="IPR036291">
    <property type="entry name" value="NAD(P)-bd_dom_sf"/>
</dbReference>
<dbReference type="STRING" id="1314782.A0A165RG76"/>
<dbReference type="PANTHER" id="PTHR43976:SF16">
    <property type="entry name" value="SHORT-CHAIN DEHYDROGENASE_REDUCTASE FAMILY PROTEIN"/>
    <property type="match status" value="1"/>
</dbReference>
<comment type="similarity">
    <text evidence="1 3">Belongs to the short-chain dehydrogenases/reductases (SDR) family.</text>
</comment>
<dbReference type="FunCoup" id="A0A165RG76">
    <property type="interactions" value="2"/>
</dbReference>
<dbReference type="OrthoDB" id="1274115at2759"/>
<dbReference type="PRINTS" id="PR00081">
    <property type="entry name" value="GDHRDH"/>
</dbReference>
<dbReference type="PRINTS" id="PR00080">
    <property type="entry name" value="SDRFAMILY"/>
</dbReference>
<evidence type="ECO:0000256" key="2">
    <source>
        <dbReference type="ARBA" id="ARBA00023002"/>
    </source>
</evidence>
<evidence type="ECO:0000256" key="1">
    <source>
        <dbReference type="ARBA" id="ARBA00006484"/>
    </source>
</evidence>
<dbReference type="EMBL" id="KV425582">
    <property type="protein sequence ID" value="KZT23765.1"/>
    <property type="molecule type" value="Genomic_DNA"/>
</dbReference>
<dbReference type="Proteomes" id="UP000076761">
    <property type="component" value="Unassembled WGS sequence"/>
</dbReference>
<accession>A0A165RG76</accession>
<evidence type="ECO:0000256" key="3">
    <source>
        <dbReference type="RuleBase" id="RU000363"/>
    </source>
</evidence>
<reference evidence="4 5" key="1">
    <citation type="journal article" date="2016" name="Mol. Biol. Evol.">
        <title>Comparative Genomics of Early-Diverging Mushroom-Forming Fungi Provides Insights into the Origins of Lignocellulose Decay Capabilities.</title>
        <authorList>
            <person name="Nagy L.G."/>
            <person name="Riley R."/>
            <person name="Tritt A."/>
            <person name="Adam C."/>
            <person name="Daum C."/>
            <person name="Floudas D."/>
            <person name="Sun H."/>
            <person name="Yadav J.S."/>
            <person name="Pangilinan J."/>
            <person name="Larsson K.H."/>
            <person name="Matsuura K."/>
            <person name="Barry K."/>
            <person name="Labutti K."/>
            <person name="Kuo R."/>
            <person name="Ohm R.A."/>
            <person name="Bhattacharya S.S."/>
            <person name="Shirouzu T."/>
            <person name="Yoshinaga Y."/>
            <person name="Martin F.M."/>
            <person name="Grigoriev I.V."/>
            <person name="Hibbett D.S."/>
        </authorList>
    </citation>
    <scope>NUCLEOTIDE SEQUENCE [LARGE SCALE GENOMIC DNA]</scope>
    <source>
        <strain evidence="4 5">HHB14362 ss-1</strain>
    </source>
</reference>
<dbReference type="Gene3D" id="3.40.50.720">
    <property type="entry name" value="NAD(P)-binding Rossmann-like Domain"/>
    <property type="match status" value="1"/>
</dbReference>
<dbReference type="InParanoid" id="A0A165RG76"/>
<sequence>MSDFQVWLITGCSSGIGRETVLVALAAGHKVIATARRADALRELEELGAYGLFLDVTSPAAELRKAVETAVAVYGRIDVLVNNAGQIMLGTLEEASEEEVNRIFQVNLFGPINLIRLILPHMRERRSGTIINFGSIAGTAGYAGVASYVGTKFALKGYTESLNAEVKHLGIRAIYLELGYFRTGVLKVRMLRASRTIPEYHSPGTAANNMETWIAEKTSTLPGDPRKAAEVIVRVCSGLDGRGIPEYLALGTDALMSAGAKIQYVAENIEKWEDVSRSTDF</sequence>
<dbReference type="Pfam" id="PF00106">
    <property type="entry name" value="adh_short"/>
    <property type="match status" value="1"/>
</dbReference>
<dbReference type="CDD" id="cd05374">
    <property type="entry name" value="17beta-HSD-like_SDR_c"/>
    <property type="match status" value="1"/>
</dbReference>
<dbReference type="InterPro" id="IPR051911">
    <property type="entry name" value="SDR_oxidoreductase"/>
</dbReference>
<evidence type="ECO:0000313" key="5">
    <source>
        <dbReference type="Proteomes" id="UP000076761"/>
    </source>
</evidence>
<dbReference type="InterPro" id="IPR002347">
    <property type="entry name" value="SDR_fam"/>
</dbReference>
<dbReference type="AlphaFoldDB" id="A0A165RG76"/>
<keyword evidence="5" id="KW-1185">Reference proteome</keyword>
<dbReference type="PANTHER" id="PTHR43976">
    <property type="entry name" value="SHORT CHAIN DEHYDROGENASE"/>
    <property type="match status" value="1"/>
</dbReference>
<protein>
    <submittedName>
        <fullName evidence="4">NAD(P)-binding protein</fullName>
    </submittedName>
</protein>
<organism evidence="4 5">
    <name type="scientific">Neolentinus lepideus HHB14362 ss-1</name>
    <dbReference type="NCBI Taxonomy" id="1314782"/>
    <lineage>
        <taxon>Eukaryota</taxon>
        <taxon>Fungi</taxon>
        <taxon>Dikarya</taxon>
        <taxon>Basidiomycota</taxon>
        <taxon>Agaricomycotina</taxon>
        <taxon>Agaricomycetes</taxon>
        <taxon>Gloeophyllales</taxon>
        <taxon>Gloeophyllaceae</taxon>
        <taxon>Neolentinus</taxon>
    </lineage>
</organism>
<dbReference type="GO" id="GO:0016491">
    <property type="term" value="F:oxidoreductase activity"/>
    <property type="evidence" value="ECO:0007669"/>
    <property type="project" value="UniProtKB-KW"/>
</dbReference>